<dbReference type="GO" id="GO:0005524">
    <property type="term" value="F:ATP binding"/>
    <property type="evidence" value="ECO:0007669"/>
    <property type="project" value="InterPro"/>
</dbReference>
<comment type="caution">
    <text evidence="2">The sequence shown here is derived from an EMBL/GenBank/DDBJ whole genome shotgun (WGS) entry which is preliminary data.</text>
</comment>
<dbReference type="GO" id="GO:0009506">
    <property type="term" value="C:plasmodesma"/>
    <property type="evidence" value="ECO:0007669"/>
    <property type="project" value="TreeGrafter"/>
</dbReference>
<dbReference type="FunFam" id="1.10.510.10:FF:000920">
    <property type="entry name" value="Receptor-like protein kinase ANXUR2"/>
    <property type="match status" value="2"/>
</dbReference>
<protein>
    <submittedName>
        <fullName evidence="2">Receptor-like protein kinase ANXUR2 isoform A</fullName>
        <ecNumber evidence="2">2.7.11.1</ecNumber>
    </submittedName>
</protein>
<dbReference type="Gene3D" id="1.10.510.10">
    <property type="entry name" value="Transferase(Phosphotransferase) domain 1"/>
    <property type="match status" value="2"/>
</dbReference>
<dbReference type="Gene3D" id="3.30.200.20">
    <property type="entry name" value="Phosphorylase Kinase, domain 1"/>
    <property type="match status" value="2"/>
</dbReference>
<sequence>MSLTRSGRDKVTEATGSPALNRIFLKLCFCLPYIYSIEAGPESAFSVLWHKVCVSEIGKMFIKYLSFCCSKHTSSSQRQYPTVIEELCHQFLLADLRKSTNNFDENQIVGSGVLSIVYKGSLQLNGVTECTVAMKRICGNTEETLKQFKNEIELLCQLRHPNLMTLLGFCDHKDEKIVVYEYMPNGSLHDRLYCSDVKKEPLTWKHRLKICIGAAHGLHYLHTGAKRTIFHRDITPYKILLDRNMVAKLSDFRLSLKGPHYASKPKPKTISKDGFIGTCGYVAPEISENKTLTEKCDVYSFGVVLLEVVCKDKLKNVDKRQKHPVEENIDPNIKGKIAPECWEVFIDITERCLKFDPDERPAMGKVEVQLELALSLQEEADITETNLNLQISKIGIMLIKYLGFCWSKHASSCHRQYPTVIEELCHQFSLADIKESTKKFDEDQIIGTGDIYIVYKGFLQHNGVTEDTVAMKRICGNTKKTLKQFKNEIELLCQLRHPNLITLLGFCDHKDEKIMVYEYMANGSLHDRLYCSDVKKEPLTWKHRLKICIGAAHGLHYLHTGAKRTIFHRDITPYKILLDRNMVAKLSDFRLSLKGPHYASKPKPKTISKDGFIGTCGYVAPEISENKTLTEKCDVYSFGVVLLEVVCKDKLKNVEKRQKHPVEENIDPNLKGKIAPECWEVFIDITERCLKFDPDERPAMGEVEVQLELALSLQEEADMRNSCDDYTLLSMTIIN</sequence>
<feature type="domain" description="Protein kinase" evidence="1">
    <location>
        <begin position="440"/>
        <end position="709"/>
    </location>
</feature>
<dbReference type="SUPFAM" id="SSF56112">
    <property type="entry name" value="Protein kinase-like (PK-like)"/>
    <property type="match status" value="2"/>
</dbReference>
<dbReference type="PROSITE" id="PS50011">
    <property type="entry name" value="PROTEIN_KINASE_DOM"/>
    <property type="match status" value="2"/>
</dbReference>
<reference evidence="2 3" key="1">
    <citation type="submission" date="2018-09" db="EMBL/GenBank/DDBJ databases">
        <title>A high-quality reference genome of wild soybean provides a powerful tool to mine soybean genomes.</title>
        <authorList>
            <person name="Xie M."/>
            <person name="Chung C.Y.L."/>
            <person name="Li M.-W."/>
            <person name="Wong F.-L."/>
            <person name="Chan T.-F."/>
            <person name="Lam H.-M."/>
        </authorList>
    </citation>
    <scope>NUCLEOTIDE SEQUENCE [LARGE SCALE GENOMIC DNA]</scope>
    <source>
        <strain evidence="3">cv. W05</strain>
        <tissue evidence="2">Hypocotyl of etiolated seedlings</tissue>
    </source>
</reference>
<accession>A0A445FY65</accession>
<evidence type="ECO:0000313" key="2">
    <source>
        <dbReference type="EMBL" id="RZB53885.1"/>
    </source>
</evidence>
<dbReference type="Pfam" id="PF07714">
    <property type="entry name" value="PK_Tyr_Ser-Thr"/>
    <property type="match status" value="2"/>
</dbReference>
<dbReference type="InterPro" id="IPR045272">
    <property type="entry name" value="ANXUR1/2-like"/>
</dbReference>
<dbReference type="EC" id="2.7.11.1" evidence="2"/>
<evidence type="ECO:0000259" key="1">
    <source>
        <dbReference type="PROSITE" id="PS50011"/>
    </source>
</evidence>
<dbReference type="InterPro" id="IPR000719">
    <property type="entry name" value="Prot_kinase_dom"/>
</dbReference>
<dbReference type="Proteomes" id="UP000289340">
    <property type="component" value="Chromosome 18"/>
</dbReference>
<feature type="domain" description="Protein kinase" evidence="1">
    <location>
        <begin position="103"/>
        <end position="372"/>
    </location>
</feature>
<dbReference type="EMBL" id="QZWG01000018">
    <property type="protein sequence ID" value="RZB53885.1"/>
    <property type="molecule type" value="Genomic_DNA"/>
</dbReference>
<dbReference type="FunFam" id="3.30.200.20:FF:000742">
    <property type="entry name" value="Receptor-like protein kinase ANXUR2"/>
    <property type="match status" value="2"/>
</dbReference>
<dbReference type="GO" id="GO:0005886">
    <property type="term" value="C:plasma membrane"/>
    <property type="evidence" value="ECO:0007669"/>
    <property type="project" value="TreeGrafter"/>
</dbReference>
<keyword evidence="2" id="KW-0675">Receptor</keyword>
<dbReference type="PANTHER" id="PTHR27003:SF303">
    <property type="entry name" value="TYROSINE KINASE FAMILY PROTEIN"/>
    <property type="match status" value="1"/>
</dbReference>
<gene>
    <name evidence="2" type="ORF">D0Y65_049705</name>
</gene>
<dbReference type="InterPro" id="IPR011009">
    <property type="entry name" value="Kinase-like_dom_sf"/>
</dbReference>
<dbReference type="PANTHER" id="PTHR27003">
    <property type="entry name" value="OS07G0166700 PROTEIN"/>
    <property type="match status" value="1"/>
</dbReference>
<dbReference type="GO" id="GO:0004714">
    <property type="term" value="F:transmembrane receptor protein tyrosine kinase activity"/>
    <property type="evidence" value="ECO:0007669"/>
    <property type="project" value="InterPro"/>
</dbReference>
<keyword evidence="3" id="KW-1185">Reference proteome</keyword>
<evidence type="ECO:0000313" key="3">
    <source>
        <dbReference type="Proteomes" id="UP000289340"/>
    </source>
</evidence>
<dbReference type="GO" id="GO:0004674">
    <property type="term" value="F:protein serine/threonine kinase activity"/>
    <property type="evidence" value="ECO:0007669"/>
    <property type="project" value="UniProtKB-EC"/>
</dbReference>
<name>A0A445FY65_GLYSO</name>
<keyword evidence="2" id="KW-0808">Transferase</keyword>
<organism evidence="2 3">
    <name type="scientific">Glycine soja</name>
    <name type="common">Wild soybean</name>
    <dbReference type="NCBI Taxonomy" id="3848"/>
    <lineage>
        <taxon>Eukaryota</taxon>
        <taxon>Viridiplantae</taxon>
        <taxon>Streptophyta</taxon>
        <taxon>Embryophyta</taxon>
        <taxon>Tracheophyta</taxon>
        <taxon>Spermatophyta</taxon>
        <taxon>Magnoliopsida</taxon>
        <taxon>eudicotyledons</taxon>
        <taxon>Gunneridae</taxon>
        <taxon>Pentapetalae</taxon>
        <taxon>rosids</taxon>
        <taxon>fabids</taxon>
        <taxon>Fabales</taxon>
        <taxon>Fabaceae</taxon>
        <taxon>Papilionoideae</taxon>
        <taxon>50 kb inversion clade</taxon>
        <taxon>NPAAA clade</taxon>
        <taxon>indigoferoid/millettioid clade</taxon>
        <taxon>Phaseoleae</taxon>
        <taxon>Glycine</taxon>
        <taxon>Glycine subgen. Soja</taxon>
    </lineage>
</organism>
<dbReference type="InterPro" id="IPR001245">
    <property type="entry name" value="Ser-Thr/Tyr_kinase_cat_dom"/>
</dbReference>
<dbReference type="AlphaFoldDB" id="A0A445FY65"/>
<proteinExistence type="predicted"/>
<keyword evidence="2" id="KW-0418">Kinase</keyword>